<comment type="caution">
    <text evidence="2">The sequence shown here is derived from an EMBL/GenBank/DDBJ whole genome shotgun (WGS) entry which is preliminary data.</text>
</comment>
<evidence type="ECO:0000313" key="2">
    <source>
        <dbReference type="EMBL" id="MFH6983692.1"/>
    </source>
</evidence>
<feature type="domain" description="EF-hand" evidence="1">
    <location>
        <begin position="100"/>
        <end position="135"/>
    </location>
</feature>
<keyword evidence="3" id="KW-1185">Reference proteome</keyword>
<dbReference type="InterPro" id="IPR018247">
    <property type="entry name" value="EF_Hand_1_Ca_BS"/>
</dbReference>
<feature type="domain" description="EF-hand" evidence="1">
    <location>
        <begin position="5"/>
        <end position="40"/>
    </location>
</feature>
<dbReference type="Proteomes" id="UP001610063">
    <property type="component" value="Unassembled WGS sequence"/>
</dbReference>
<dbReference type="PROSITE" id="PS50222">
    <property type="entry name" value="EF_HAND_2"/>
    <property type="match status" value="2"/>
</dbReference>
<dbReference type="InterPro" id="IPR011992">
    <property type="entry name" value="EF-hand-dom_pair"/>
</dbReference>
<organism evidence="2 3">
    <name type="scientific">Marinoscillum luteum</name>
    <dbReference type="NCBI Taxonomy" id="861051"/>
    <lineage>
        <taxon>Bacteria</taxon>
        <taxon>Pseudomonadati</taxon>
        <taxon>Bacteroidota</taxon>
        <taxon>Cytophagia</taxon>
        <taxon>Cytophagales</taxon>
        <taxon>Reichenbachiellaceae</taxon>
        <taxon>Marinoscillum</taxon>
    </lineage>
</organism>
<name>A0ABW7N8K6_9BACT</name>
<sequence length="190" mass="22334">MLTPLQKKKLVHYFNVLDFDKSGTLEKADFLNIGENLSILWGFKEGTPEYEASIDRCRGTWAGFRNFIGKSDESHATIEEWIQFADQVVMNGDEELYEKHVNKVMREIFNLFDLDGDGYISLNEYIDLFMAYRIEIRYSARAFTKLDLNQDDLISRDELLSGIKEFFRSDDREAAGNWLFGFWETYLKED</sequence>
<reference evidence="2 3" key="1">
    <citation type="journal article" date="2013" name="Int. J. Syst. Evol. Microbiol.">
        <title>Marinoscillum luteum sp. nov., isolated from marine sediment.</title>
        <authorList>
            <person name="Cha I.T."/>
            <person name="Park S.J."/>
            <person name="Kim S.J."/>
            <person name="Kim J.G."/>
            <person name="Jung M.Y."/>
            <person name="Shin K.S."/>
            <person name="Kwon K.K."/>
            <person name="Yang S.H."/>
            <person name="Seo Y.S."/>
            <person name="Rhee S.K."/>
        </authorList>
    </citation>
    <scope>NUCLEOTIDE SEQUENCE [LARGE SCALE GENOMIC DNA]</scope>
    <source>
        <strain evidence="2 3">KCTC 23939</strain>
    </source>
</reference>
<dbReference type="InterPro" id="IPR002048">
    <property type="entry name" value="EF_hand_dom"/>
</dbReference>
<dbReference type="PROSITE" id="PS00018">
    <property type="entry name" value="EF_HAND_1"/>
    <property type="match status" value="3"/>
</dbReference>
<dbReference type="Gene3D" id="1.10.238.10">
    <property type="entry name" value="EF-hand"/>
    <property type="match status" value="1"/>
</dbReference>
<accession>A0ABW7N8K6</accession>
<dbReference type="SMART" id="SM00054">
    <property type="entry name" value="EFh"/>
    <property type="match status" value="3"/>
</dbReference>
<proteinExistence type="predicted"/>
<protein>
    <submittedName>
        <fullName evidence="2">EF-hand domain-containing protein</fullName>
    </submittedName>
</protein>
<dbReference type="SUPFAM" id="SSF47473">
    <property type="entry name" value="EF-hand"/>
    <property type="match status" value="1"/>
</dbReference>
<dbReference type="Pfam" id="PF13499">
    <property type="entry name" value="EF-hand_7"/>
    <property type="match status" value="1"/>
</dbReference>
<gene>
    <name evidence="2" type="ORF">ACHKAR_09590</name>
</gene>
<dbReference type="EMBL" id="JBIPKE010000015">
    <property type="protein sequence ID" value="MFH6983692.1"/>
    <property type="molecule type" value="Genomic_DNA"/>
</dbReference>
<evidence type="ECO:0000259" key="1">
    <source>
        <dbReference type="PROSITE" id="PS50222"/>
    </source>
</evidence>
<evidence type="ECO:0000313" key="3">
    <source>
        <dbReference type="Proteomes" id="UP001610063"/>
    </source>
</evidence>
<dbReference type="RefSeq" id="WP_395417233.1">
    <property type="nucleotide sequence ID" value="NZ_JBIPKE010000015.1"/>
</dbReference>